<organism evidence="3 4">
    <name type="scientific">Nocardioides aquaticus</name>
    <dbReference type="NCBI Taxonomy" id="160826"/>
    <lineage>
        <taxon>Bacteria</taxon>
        <taxon>Bacillati</taxon>
        <taxon>Actinomycetota</taxon>
        <taxon>Actinomycetes</taxon>
        <taxon>Propionibacteriales</taxon>
        <taxon>Nocardioidaceae</taxon>
        <taxon>Nocardioides</taxon>
    </lineage>
</organism>
<accession>A0ABX8EHE5</accession>
<gene>
    <name evidence="3" type="primary">ispD_2</name>
    <name evidence="3" type="ORF">ENKNEFLB_00910</name>
</gene>
<dbReference type="InterPro" id="IPR034683">
    <property type="entry name" value="IspD/TarI"/>
</dbReference>
<evidence type="ECO:0000313" key="3">
    <source>
        <dbReference type="EMBL" id="QVT78533.1"/>
    </source>
</evidence>
<dbReference type="GO" id="GO:0050518">
    <property type="term" value="F:2-C-methyl-D-erythritol 4-phosphate cytidylyltransferase activity"/>
    <property type="evidence" value="ECO:0007669"/>
    <property type="project" value="UniProtKB-EC"/>
</dbReference>
<dbReference type="Proteomes" id="UP000679307">
    <property type="component" value="Chromosome"/>
</dbReference>
<protein>
    <submittedName>
        <fullName evidence="3">2-C-methyl-D-erythritol 4-phosphate cytidylyltransferase</fullName>
        <ecNumber evidence="3">2.7.7.60</ecNumber>
    </submittedName>
</protein>
<dbReference type="PANTHER" id="PTHR32125:SF4">
    <property type="entry name" value="2-C-METHYL-D-ERYTHRITOL 4-PHOSPHATE CYTIDYLYLTRANSFERASE, CHLOROPLASTIC"/>
    <property type="match status" value="1"/>
</dbReference>
<dbReference type="RefSeq" id="WP_214058105.1">
    <property type="nucleotide sequence ID" value="NZ_BAAAHS010000120.1"/>
</dbReference>
<dbReference type="PANTHER" id="PTHR32125">
    <property type="entry name" value="2-C-METHYL-D-ERYTHRITOL 4-PHOSPHATE CYTIDYLYLTRANSFERASE, CHLOROPLASTIC"/>
    <property type="match status" value="1"/>
</dbReference>
<keyword evidence="4" id="KW-1185">Reference proteome</keyword>
<evidence type="ECO:0000256" key="1">
    <source>
        <dbReference type="ARBA" id="ARBA00022679"/>
    </source>
</evidence>
<name>A0ABX8EHE5_9ACTN</name>
<proteinExistence type="predicted"/>
<dbReference type="InterPro" id="IPR029044">
    <property type="entry name" value="Nucleotide-diphossugar_trans"/>
</dbReference>
<dbReference type="Gene3D" id="3.90.550.10">
    <property type="entry name" value="Spore Coat Polysaccharide Biosynthesis Protein SpsA, Chain A"/>
    <property type="match status" value="1"/>
</dbReference>
<dbReference type="EC" id="2.7.7.60" evidence="3"/>
<evidence type="ECO:0000256" key="2">
    <source>
        <dbReference type="ARBA" id="ARBA00022695"/>
    </source>
</evidence>
<dbReference type="EMBL" id="CP075371">
    <property type="protein sequence ID" value="QVT78533.1"/>
    <property type="molecule type" value="Genomic_DNA"/>
</dbReference>
<keyword evidence="1 3" id="KW-0808">Transferase</keyword>
<sequence length="229" mass="23057">MPAAVVVLAAGAGTRVGAEVNKVLLPLLDDAVLVHAVRAALAVPDVARLVVVARPGEEAAVAAVLRPLLGEREVVLVTGGATRPDSEAAALEVLRADVEDGAVDVVAIHDGARPLAPPELFTAVVDAARQHGGAVPGVAVTALVSRDDPRPVTGATVAVQTPQAFRAGPLLAGFDRARAEGFAATDTAGVLERYADGDLHVVLVAGSSRNLKVTVADDLALAAALLATL</sequence>
<dbReference type="InterPro" id="IPR050088">
    <property type="entry name" value="IspD/TarI_cytidylyltransf_bact"/>
</dbReference>
<dbReference type="Pfam" id="PF01128">
    <property type="entry name" value="IspD"/>
    <property type="match status" value="1"/>
</dbReference>
<keyword evidence="2 3" id="KW-0548">Nucleotidyltransferase</keyword>
<reference evidence="3 4" key="1">
    <citation type="submission" date="2021-05" db="EMBL/GenBank/DDBJ databases">
        <title>Complete genome of Nocardioides aquaticus KCTC 9944T isolated from meromictic and hypersaline Ekho Lake, Antarctica.</title>
        <authorList>
            <person name="Hwang K."/>
            <person name="Kim K.M."/>
            <person name="Choe H."/>
        </authorList>
    </citation>
    <scope>NUCLEOTIDE SEQUENCE [LARGE SCALE GENOMIC DNA]</scope>
    <source>
        <strain evidence="3 4">KCTC 9944</strain>
    </source>
</reference>
<dbReference type="SUPFAM" id="SSF53448">
    <property type="entry name" value="Nucleotide-diphospho-sugar transferases"/>
    <property type="match status" value="1"/>
</dbReference>
<evidence type="ECO:0000313" key="4">
    <source>
        <dbReference type="Proteomes" id="UP000679307"/>
    </source>
</evidence>